<evidence type="ECO:0000256" key="3">
    <source>
        <dbReference type="ARBA" id="ARBA00022553"/>
    </source>
</evidence>
<dbReference type="PROSITE" id="PS51755">
    <property type="entry name" value="OMPR_PHOB"/>
    <property type="match status" value="1"/>
</dbReference>
<evidence type="ECO:0000256" key="9">
    <source>
        <dbReference type="PROSITE-ProRule" id="PRU00169"/>
    </source>
</evidence>
<dbReference type="PROSITE" id="PS50110">
    <property type="entry name" value="RESPONSE_REGULATORY"/>
    <property type="match status" value="1"/>
</dbReference>
<evidence type="ECO:0000259" key="11">
    <source>
        <dbReference type="PROSITE" id="PS50110"/>
    </source>
</evidence>
<keyword evidence="3 9" id="KW-0597">Phosphoprotein</keyword>
<comment type="caution">
    <text evidence="13">The sequence shown here is derived from an EMBL/GenBank/DDBJ whole genome shotgun (WGS) entry which is preliminary data.</text>
</comment>
<evidence type="ECO:0000256" key="10">
    <source>
        <dbReference type="PROSITE-ProRule" id="PRU01091"/>
    </source>
</evidence>
<dbReference type="Proteomes" id="UP001604335">
    <property type="component" value="Unassembled WGS sequence"/>
</dbReference>
<organism evidence="13 14">
    <name type="scientific">Limnothrix redekei LRLZ20PSL1</name>
    <dbReference type="NCBI Taxonomy" id="3112953"/>
    <lineage>
        <taxon>Bacteria</taxon>
        <taxon>Bacillati</taxon>
        <taxon>Cyanobacteriota</taxon>
        <taxon>Cyanophyceae</taxon>
        <taxon>Pseudanabaenales</taxon>
        <taxon>Pseudanabaenaceae</taxon>
        <taxon>Limnothrix</taxon>
    </lineage>
</organism>
<dbReference type="InterPro" id="IPR001789">
    <property type="entry name" value="Sig_transdc_resp-reg_receiver"/>
</dbReference>
<evidence type="ECO:0000313" key="14">
    <source>
        <dbReference type="Proteomes" id="UP001604335"/>
    </source>
</evidence>
<evidence type="ECO:0000256" key="7">
    <source>
        <dbReference type="ARBA" id="ARBA00023163"/>
    </source>
</evidence>
<evidence type="ECO:0000256" key="4">
    <source>
        <dbReference type="ARBA" id="ARBA00023012"/>
    </source>
</evidence>
<feature type="modified residue" description="4-aspartylphosphate" evidence="9">
    <location>
        <position position="68"/>
    </location>
</feature>
<dbReference type="SMART" id="SM00448">
    <property type="entry name" value="REC"/>
    <property type="match status" value="1"/>
</dbReference>
<keyword evidence="14" id="KW-1185">Reference proteome</keyword>
<dbReference type="Gene3D" id="6.10.250.690">
    <property type="match status" value="1"/>
</dbReference>
<keyword evidence="7" id="KW-0804">Transcription</keyword>
<dbReference type="InterPro" id="IPR011006">
    <property type="entry name" value="CheY-like_superfamily"/>
</dbReference>
<keyword evidence="6 10" id="KW-0238">DNA-binding</keyword>
<reference evidence="14" key="1">
    <citation type="journal article" date="2024" name="Algal Res.">
        <title>Biochemical, toxicological and genomic investigation of a high-biomass producing Limnothrix strain isolated from Italian shallow drinking water reservoir.</title>
        <authorList>
            <person name="Simonazzi M."/>
            <person name="Shishido T.K."/>
            <person name="Delbaje E."/>
            <person name="Wahlsten M."/>
            <person name="Fewer D.P."/>
            <person name="Sivonen K."/>
            <person name="Pezzolesi L."/>
            <person name="Pistocchi R."/>
        </authorList>
    </citation>
    <scope>NUCLEOTIDE SEQUENCE [LARGE SCALE GENOMIC DNA]</scope>
    <source>
        <strain evidence="14">LRLZ20PSL1</strain>
    </source>
</reference>
<feature type="domain" description="Response regulatory" evidence="11">
    <location>
        <begin position="19"/>
        <end position="132"/>
    </location>
</feature>
<evidence type="ECO:0000313" key="13">
    <source>
        <dbReference type="EMBL" id="MFG3816734.1"/>
    </source>
</evidence>
<dbReference type="InterPro" id="IPR001867">
    <property type="entry name" value="OmpR/PhoB-type_DNA-bd"/>
</dbReference>
<evidence type="ECO:0000259" key="12">
    <source>
        <dbReference type="PROSITE" id="PS51755"/>
    </source>
</evidence>
<gene>
    <name evidence="13" type="ORF">VPK24_03720</name>
</gene>
<protein>
    <recommendedName>
        <fullName evidence="2">Probable transcriptional regulator ycf27</fullName>
    </recommendedName>
    <alternativeName>
        <fullName evidence="8">OmpR-like protein</fullName>
    </alternativeName>
</protein>
<dbReference type="SUPFAM" id="SSF52172">
    <property type="entry name" value="CheY-like"/>
    <property type="match status" value="1"/>
</dbReference>
<evidence type="ECO:0000256" key="1">
    <source>
        <dbReference type="ARBA" id="ARBA00003612"/>
    </source>
</evidence>
<evidence type="ECO:0000256" key="5">
    <source>
        <dbReference type="ARBA" id="ARBA00023015"/>
    </source>
</evidence>
<dbReference type="InterPro" id="IPR039420">
    <property type="entry name" value="WalR-like"/>
</dbReference>
<dbReference type="Gene3D" id="3.40.50.2300">
    <property type="match status" value="1"/>
</dbReference>
<dbReference type="NCBIfam" id="NF045944">
    <property type="entry name" value="ResRegRpaBCyano"/>
    <property type="match status" value="1"/>
</dbReference>
<sequence length="257" mass="28506">MLAENSLQTITESGRSRGKILIVDDESALRMILTTRLSLAGYEVVSAADGEEALEVFDREDPDLVVLDVMMPKIDGYGVCQTLRQNSDVPIIMLTALGDVGDRITGLQMGADDYLAKPFSPKELEARIACVLRRVKDKTTPPPIGNGTIQIGSLRVDTRKRQVYRSDRRIRLTHTEFSLLELLFSRNGEAVPRGEILQTLWGYAPRIQADMRVVDVHVARLRSKLEDDPRNPEIILTVRGTGYAAPRMTDSSEAIGA</sequence>
<accession>A0ABW7C699</accession>
<comment type="function">
    <text evidence="1">Probable promoter-specific protein mediating the interaction between DNA and RNA polymerase.</text>
</comment>
<dbReference type="Pfam" id="PF00486">
    <property type="entry name" value="Trans_reg_C"/>
    <property type="match status" value="1"/>
</dbReference>
<dbReference type="RefSeq" id="WP_099533402.1">
    <property type="nucleotide sequence ID" value="NZ_JAZAQF010000021.1"/>
</dbReference>
<dbReference type="EMBL" id="JAZAQF010000021">
    <property type="protein sequence ID" value="MFG3816734.1"/>
    <property type="molecule type" value="Genomic_DNA"/>
</dbReference>
<dbReference type="InterPro" id="IPR036388">
    <property type="entry name" value="WH-like_DNA-bd_sf"/>
</dbReference>
<dbReference type="PANTHER" id="PTHR48111">
    <property type="entry name" value="REGULATOR OF RPOS"/>
    <property type="match status" value="1"/>
</dbReference>
<name>A0ABW7C699_9CYAN</name>
<dbReference type="CDD" id="cd00383">
    <property type="entry name" value="trans_reg_C"/>
    <property type="match status" value="1"/>
</dbReference>
<dbReference type="SUPFAM" id="SSF46894">
    <property type="entry name" value="C-terminal effector domain of the bipartite response regulators"/>
    <property type="match status" value="1"/>
</dbReference>
<dbReference type="Pfam" id="PF00072">
    <property type="entry name" value="Response_reg"/>
    <property type="match status" value="1"/>
</dbReference>
<feature type="DNA-binding region" description="OmpR/PhoB-type" evidence="10">
    <location>
        <begin position="146"/>
        <end position="247"/>
    </location>
</feature>
<proteinExistence type="predicted"/>
<dbReference type="CDD" id="cd17574">
    <property type="entry name" value="REC_OmpR"/>
    <property type="match status" value="1"/>
</dbReference>
<dbReference type="PANTHER" id="PTHR48111:SF65">
    <property type="entry name" value="OMPR SUBFAMILY"/>
    <property type="match status" value="1"/>
</dbReference>
<evidence type="ECO:0000256" key="8">
    <source>
        <dbReference type="ARBA" id="ARBA00032623"/>
    </source>
</evidence>
<dbReference type="SMART" id="SM00862">
    <property type="entry name" value="Trans_reg_C"/>
    <property type="match status" value="1"/>
</dbReference>
<keyword evidence="4" id="KW-0902">Two-component regulatory system</keyword>
<dbReference type="Gene3D" id="1.10.10.10">
    <property type="entry name" value="Winged helix-like DNA-binding domain superfamily/Winged helix DNA-binding domain"/>
    <property type="match status" value="1"/>
</dbReference>
<feature type="domain" description="OmpR/PhoB-type" evidence="12">
    <location>
        <begin position="146"/>
        <end position="247"/>
    </location>
</feature>
<keyword evidence="5" id="KW-0805">Transcription regulation</keyword>
<dbReference type="InterPro" id="IPR016032">
    <property type="entry name" value="Sig_transdc_resp-reg_C-effctor"/>
</dbReference>
<evidence type="ECO:0000256" key="6">
    <source>
        <dbReference type="ARBA" id="ARBA00023125"/>
    </source>
</evidence>
<evidence type="ECO:0000256" key="2">
    <source>
        <dbReference type="ARBA" id="ARBA00015955"/>
    </source>
</evidence>